<evidence type="ECO:0000313" key="1">
    <source>
        <dbReference type="EMBL" id="EFJ18604.1"/>
    </source>
</evidence>
<dbReference type="Proteomes" id="UP000001514">
    <property type="component" value="Unassembled WGS sequence"/>
</dbReference>
<keyword evidence="2" id="KW-1185">Reference proteome</keyword>
<name>D8SAI5_SELML</name>
<evidence type="ECO:0000313" key="2">
    <source>
        <dbReference type="Proteomes" id="UP000001514"/>
    </source>
</evidence>
<dbReference type="Gramene" id="EFJ18604">
    <property type="protein sequence ID" value="EFJ18604"/>
    <property type="gene ID" value="SELMODRAFT_420089"/>
</dbReference>
<gene>
    <name evidence="1" type="ORF">SELMODRAFT_420089</name>
</gene>
<dbReference type="HOGENOM" id="CLU_1279547_0_0_1"/>
<protein>
    <submittedName>
        <fullName evidence="1">Uncharacterized protein</fullName>
    </submittedName>
</protein>
<accession>D8SAI5</accession>
<sequence length="216" mass="24057">MELANILKTHNKDMKIHSWSGRLPSSIGPPAFKQLLLLLCYSTGNAGSLGAELPRIPQLLDLLQAFVEHLGLFEVRVVCQYDHPGSLAIAVRTPETLKCKTWKPRRVVFVDADVLVSNGCRLQLSAILGNKTFAIHSTKISTDVEELISNAKGETHMIPKPEWGKLVKFGQMGNASFPVAATHTEMPRSTVEEIAEEFSQWHLLLIMNIYSRGDQR</sequence>
<dbReference type="InParanoid" id="D8SAI5"/>
<proteinExistence type="predicted"/>
<reference evidence="1 2" key="1">
    <citation type="journal article" date="2011" name="Science">
        <title>The Selaginella genome identifies genetic changes associated with the evolution of vascular plants.</title>
        <authorList>
            <person name="Banks J.A."/>
            <person name="Nishiyama T."/>
            <person name="Hasebe M."/>
            <person name="Bowman J.L."/>
            <person name="Gribskov M."/>
            <person name="dePamphilis C."/>
            <person name="Albert V.A."/>
            <person name="Aono N."/>
            <person name="Aoyama T."/>
            <person name="Ambrose B.A."/>
            <person name="Ashton N.W."/>
            <person name="Axtell M.J."/>
            <person name="Barker E."/>
            <person name="Barker M.S."/>
            <person name="Bennetzen J.L."/>
            <person name="Bonawitz N.D."/>
            <person name="Chapple C."/>
            <person name="Cheng C."/>
            <person name="Correa L.G."/>
            <person name="Dacre M."/>
            <person name="DeBarry J."/>
            <person name="Dreyer I."/>
            <person name="Elias M."/>
            <person name="Engstrom E.M."/>
            <person name="Estelle M."/>
            <person name="Feng L."/>
            <person name="Finet C."/>
            <person name="Floyd S.K."/>
            <person name="Frommer W.B."/>
            <person name="Fujita T."/>
            <person name="Gramzow L."/>
            <person name="Gutensohn M."/>
            <person name="Harholt J."/>
            <person name="Hattori M."/>
            <person name="Heyl A."/>
            <person name="Hirai T."/>
            <person name="Hiwatashi Y."/>
            <person name="Ishikawa M."/>
            <person name="Iwata M."/>
            <person name="Karol K.G."/>
            <person name="Koehler B."/>
            <person name="Kolukisaoglu U."/>
            <person name="Kubo M."/>
            <person name="Kurata T."/>
            <person name="Lalonde S."/>
            <person name="Li K."/>
            <person name="Li Y."/>
            <person name="Litt A."/>
            <person name="Lyons E."/>
            <person name="Manning G."/>
            <person name="Maruyama T."/>
            <person name="Michael T.P."/>
            <person name="Mikami K."/>
            <person name="Miyazaki S."/>
            <person name="Morinaga S."/>
            <person name="Murata T."/>
            <person name="Mueller-Roeber B."/>
            <person name="Nelson D.R."/>
            <person name="Obara M."/>
            <person name="Oguri Y."/>
            <person name="Olmstead R.G."/>
            <person name="Onodera N."/>
            <person name="Petersen B.L."/>
            <person name="Pils B."/>
            <person name="Prigge M."/>
            <person name="Rensing S.A."/>
            <person name="Riano-Pachon D.M."/>
            <person name="Roberts A.W."/>
            <person name="Sato Y."/>
            <person name="Scheller H.V."/>
            <person name="Schulz B."/>
            <person name="Schulz C."/>
            <person name="Shakirov E.V."/>
            <person name="Shibagaki N."/>
            <person name="Shinohara N."/>
            <person name="Shippen D.E."/>
            <person name="Soerensen I."/>
            <person name="Sotooka R."/>
            <person name="Sugimoto N."/>
            <person name="Sugita M."/>
            <person name="Sumikawa N."/>
            <person name="Tanurdzic M."/>
            <person name="Theissen G."/>
            <person name="Ulvskov P."/>
            <person name="Wakazuki S."/>
            <person name="Weng J.K."/>
            <person name="Willats W.W."/>
            <person name="Wipf D."/>
            <person name="Wolf P.G."/>
            <person name="Yang L."/>
            <person name="Zimmer A.D."/>
            <person name="Zhu Q."/>
            <person name="Mitros T."/>
            <person name="Hellsten U."/>
            <person name="Loque D."/>
            <person name="Otillar R."/>
            <person name="Salamov A."/>
            <person name="Schmutz J."/>
            <person name="Shapiro H."/>
            <person name="Lindquist E."/>
            <person name="Lucas S."/>
            <person name="Rokhsar D."/>
            <person name="Grigoriev I.V."/>
        </authorList>
    </citation>
    <scope>NUCLEOTIDE SEQUENCE [LARGE SCALE GENOMIC DNA]</scope>
</reference>
<dbReference type="EMBL" id="GL377609">
    <property type="protein sequence ID" value="EFJ18604.1"/>
    <property type="molecule type" value="Genomic_DNA"/>
</dbReference>
<dbReference type="KEGG" id="smo:SELMODRAFT_420089"/>
<organism evidence="2">
    <name type="scientific">Selaginella moellendorffii</name>
    <name type="common">Spikemoss</name>
    <dbReference type="NCBI Taxonomy" id="88036"/>
    <lineage>
        <taxon>Eukaryota</taxon>
        <taxon>Viridiplantae</taxon>
        <taxon>Streptophyta</taxon>
        <taxon>Embryophyta</taxon>
        <taxon>Tracheophyta</taxon>
        <taxon>Lycopodiopsida</taxon>
        <taxon>Selaginellales</taxon>
        <taxon>Selaginellaceae</taxon>
        <taxon>Selaginella</taxon>
    </lineage>
</organism>
<dbReference type="AlphaFoldDB" id="D8SAI5"/>